<evidence type="ECO:0000256" key="1">
    <source>
        <dbReference type="SAM" id="MobiDB-lite"/>
    </source>
</evidence>
<proteinExistence type="predicted"/>
<dbReference type="AlphaFoldDB" id="A0A645FMV7"/>
<dbReference type="EMBL" id="VSSQ01061713">
    <property type="protein sequence ID" value="MPN15006.1"/>
    <property type="molecule type" value="Genomic_DNA"/>
</dbReference>
<accession>A0A645FMV7</accession>
<feature type="region of interest" description="Disordered" evidence="1">
    <location>
        <begin position="70"/>
        <end position="116"/>
    </location>
</feature>
<comment type="caution">
    <text evidence="2">The sequence shown here is derived from an EMBL/GenBank/DDBJ whole genome shotgun (WGS) entry which is preliminary data.</text>
</comment>
<feature type="compositionally biased region" description="Basic and acidic residues" evidence="1">
    <location>
        <begin position="89"/>
        <end position="116"/>
    </location>
</feature>
<organism evidence="2">
    <name type="scientific">bioreactor metagenome</name>
    <dbReference type="NCBI Taxonomy" id="1076179"/>
    <lineage>
        <taxon>unclassified sequences</taxon>
        <taxon>metagenomes</taxon>
        <taxon>ecological metagenomes</taxon>
    </lineage>
</organism>
<sequence length="142" mass="16067">MADFTPGFLEHLLFGVPEHRKVTAVDVLDFPCRKVCYGHSDGCLLEHCLEEALTLFQGTDSLDTMSLAEEQQTQEVGTQRIENQNGKGHRGDDLHPNRCGHEQHAQEHDDVRHHSDQVELNTQTLLLLQDCLIPPIMPQDAY</sequence>
<name>A0A645FMV7_9ZZZZ</name>
<evidence type="ECO:0000313" key="2">
    <source>
        <dbReference type="EMBL" id="MPN15006.1"/>
    </source>
</evidence>
<protein>
    <submittedName>
        <fullName evidence="2">Uncharacterized protein</fullName>
    </submittedName>
</protein>
<feature type="compositionally biased region" description="Polar residues" evidence="1">
    <location>
        <begin position="70"/>
        <end position="86"/>
    </location>
</feature>
<reference evidence="2" key="1">
    <citation type="submission" date="2019-08" db="EMBL/GenBank/DDBJ databases">
        <authorList>
            <person name="Kucharzyk K."/>
            <person name="Murdoch R.W."/>
            <person name="Higgins S."/>
            <person name="Loffler F."/>
        </authorList>
    </citation>
    <scope>NUCLEOTIDE SEQUENCE</scope>
</reference>
<gene>
    <name evidence="2" type="ORF">SDC9_162335</name>
</gene>